<sequence length="105" mass="12625">MCKAIILSTNGATTVSYCKTCRTHYVWQNTYLLTFSLEQYNRFKSRVNDRVGKEDYYVFPDGEWRTVLKTPMDELLFTFTQLEWQDFCRTLQEASYMQEVYQLLN</sequence>
<dbReference type="OrthoDB" id="981414at2"/>
<evidence type="ECO:0000313" key="1">
    <source>
        <dbReference type="EMBL" id="SMG40976.1"/>
    </source>
</evidence>
<keyword evidence="2" id="KW-1185">Reference proteome</keyword>
<accession>A0A1X7KI31</accession>
<gene>
    <name evidence="1" type="ORF">SAMN05660862_2948</name>
</gene>
<dbReference type="Proteomes" id="UP000192980">
    <property type="component" value="Unassembled WGS sequence"/>
</dbReference>
<protein>
    <submittedName>
        <fullName evidence="1">Uncharacterized protein</fullName>
    </submittedName>
</protein>
<dbReference type="RefSeq" id="WP_085473658.1">
    <property type="nucleotide sequence ID" value="NZ_CP038029.1"/>
</dbReference>
<proteinExistence type="predicted"/>
<reference evidence="1 2" key="1">
    <citation type="submission" date="2017-04" db="EMBL/GenBank/DDBJ databases">
        <authorList>
            <person name="Afonso C.L."/>
            <person name="Miller P.J."/>
            <person name="Scott M.A."/>
            <person name="Spackman E."/>
            <person name="Goraichik I."/>
            <person name="Dimitrov K.M."/>
            <person name="Suarez D.L."/>
            <person name="Swayne D.E."/>
        </authorList>
    </citation>
    <scope>NUCLEOTIDE SEQUENCE [LARGE SCALE GENOMIC DNA]</scope>
    <source>
        <strain evidence="1 2">DSM 22418</strain>
    </source>
</reference>
<dbReference type="AlphaFoldDB" id="A0A1X7KI31"/>
<evidence type="ECO:0000313" key="2">
    <source>
        <dbReference type="Proteomes" id="UP000192980"/>
    </source>
</evidence>
<dbReference type="EMBL" id="FXAU01000005">
    <property type="protein sequence ID" value="SMG40976.1"/>
    <property type="molecule type" value="Genomic_DNA"/>
</dbReference>
<name>A0A1X7KI31_9SPHI</name>
<organism evidence="1 2">
    <name type="scientific">Sphingobacterium psychroaquaticum</name>
    <dbReference type="NCBI Taxonomy" id="561061"/>
    <lineage>
        <taxon>Bacteria</taxon>
        <taxon>Pseudomonadati</taxon>
        <taxon>Bacteroidota</taxon>
        <taxon>Sphingobacteriia</taxon>
        <taxon>Sphingobacteriales</taxon>
        <taxon>Sphingobacteriaceae</taxon>
        <taxon>Sphingobacterium</taxon>
    </lineage>
</organism>